<dbReference type="Gene3D" id="3.10.350.10">
    <property type="entry name" value="LysM domain"/>
    <property type="match status" value="1"/>
</dbReference>
<feature type="compositionally biased region" description="Low complexity" evidence="1">
    <location>
        <begin position="489"/>
        <end position="501"/>
    </location>
</feature>
<evidence type="ECO:0008006" key="5">
    <source>
        <dbReference type="Google" id="ProtNLM"/>
    </source>
</evidence>
<dbReference type="RefSeq" id="XP_028467264.1">
    <property type="nucleotide sequence ID" value="XM_028614992.1"/>
</dbReference>
<feature type="region of interest" description="Disordered" evidence="1">
    <location>
        <begin position="429"/>
        <end position="535"/>
    </location>
</feature>
<proteinExistence type="predicted"/>
<feature type="compositionally biased region" description="Basic and acidic residues" evidence="1">
    <location>
        <begin position="362"/>
        <end position="372"/>
    </location>
</feature>
<dbReference type="OrthoDB" id="2192830at2759"/>
<dbReference type="AlphaFoldDB" id="A0A3N2PYD9"/>
<feature type="compositionally biased region" description="Polar residues" evidence="1">
    <location>
        <begin position="373"/>
        <end position="383"/>
    </location>
</feature>
<feature type="compositionally biased region" description="Polar residues" evidence="1">
    <location>
        <begin position="445"/>
        <end position="455"/>
    </location>
</feature>
<organism evidence="3 4">
    <name type="scientific">Sodiomyces alkalinus (strain CBS 110278 / VKM F-3762 / F11)</name>
    <name type="common">Alkaliphilic filamentous fungus</name>
    <dbReference type="NCBI Taxonomy" id="1314773"/>
    <lineage>
        <taxon>Eukaryota</taxon>
        <taxon>Fungi</taxon>
        <taxon>Dikarya</taxon>
        <taxon>Ascomycota</taxon>
        <taxon>Pezizomycotina</taxon>
        <taxon>Sordariomycetes</taxon>
        <taxon>Hypocreomycetidae</taxon>
        <taxon>Glomerellales</taxon>
        <taxon>Plectosphaerellaceae</taxon>
        <taxon>Sodiomyces</taxon>
    </lineage>
</organism>
<evidence type="ECO:0000256" key="1">
    <source>
        <dbReference type="SAM" id="MobiDB-lite"/>
    </source>
</evidence>
<accession>A0A3N2PYD9</accession>
<feature type="transmembrane region" description="Helical" evidence="2">
    <location>
        <begin position="703"/>
        <end position="723"/>
    </location>
</feature>
<keyword evidence="2" id="KW-0812">Transmembrane</keyword>
<sequence>MNPHYYLKHLAAVEFLRSFFEKPVLLVPATELAGHRLLSPPPPPPQRLLTVFIHPSSIPMNVATRFMPTTRIGSSALASRHDTASNAVRPRARHAISADNKDDARPIARSSSSLSPPLSAAPSRTPSPIAAARRPAGAGESRSVSNPHFDRDSGSRENNTLGLIENSLVHGWSSLQGLASSLLSHDSSTAHVNGHGAKPRPRGDDSSSSFRDQIGSWASRSTVNMQLDIGGFFAKNAAERNALPTADTTASVLEYRKGVDDGLDIRHNYKRRKSDDLSNNAVAQESPEDKLVYIHHVKATDTYAGIILKYRCREDAFRMLNGLWSRDIQIRTWLALPVDACDIRGRPSPPPNQANKAVEPSTRTEPDLRDQQPNKSAQSSKSTDWYGLPHETQSEDSARLDELDERPWTHVRWVTLDSHSEPVEIARIAKKTIACPPPRRKKSLHTTSTVSTPRQSLDAPGAADALGGSPGRDSTLSGRRQRKPDPHRQSPSGSSRSRVSSTGADGRPLWMRRPGGVGSMGRNVRSPGPESDPLNAWAKRHLPAIAISESLPSISVMGSETANFGFGKPDERDNSATIVESPFDEGHDLDSTSRQGSGLDRAAAQVETWLRSAFAKRQGASSTQSNWNSRSTSQVEGADLIELADTLSDDGRPTGSAVGPGLVHSERPPFPSGGPTAGQNLLSKGRHNGDAYGYKEHKGKPEFFLPGVGVGVGVVVVGQLYHLGGRLFWG</sequence>
<dbReference type="EMBL" id="ML119054">
    <property type="protein sequence ID" value="ROT39458.1"/>
    <property type="molecule type" value="Genomic_DNA"/>
</dbReference>
<feature type="compositionally biased region" description="Low complexity" evidence="1">
    <location>
        <begin position="456"/>
        <end position="467"/>
    </location>
</feature>
<dbReference type="Proteomes" id="UP000272025">
    <property type="component" value="Unassembled WGS sequence"/>
</dbReference>
<reference evidence="3 4" key="1">
    <citation type="journal article" date="2018" name="Mol. Ecol.">
        <title>The obligate alkalophilic soda-lake fungus Sodiomyces alkalinus has shifted to a protein diet.</title>
        <authorList>
            <person name="Grum-Grzhimaylo A.A."/>
            <person name="Falkoski D.L."/>
            <person name="van den Heuvel J."/>
            <person name="Valero-Jimenez C.A."/>
            <person name="Min B."/>
            <person name="Choi I.G."/>
            <person name="Lipzen A."/>
            <person name="Daum C.G."/>
            <person name="Aanen D.K."/>
            <person name="Tsang A."/>
            <person name="Henrissat B."/>
            <person name="Bilanenko E.N."/>
            <person name="de Vries R.P."/>
            <person name="van Kan J.A.L."/>
            <person name="Grigoriev I.V."/>
            <person name="Debets A.J.M."/>
        </authorList>
    </citation>
    <scope>NUCLEOTIDE SEQUENCE [LARGE SCALE GENOMIC DNA]</scope>
    <source>
        <strain evidence="3 4">F11</strain>
    </source>
</reference>
<evidence type="ECO:0000313" key="3">
    <source>
        <dbReference type="EMBL" id="ROT39458.1"/>
    </source>
</evidence>
<name>A0A3N2PYD9_SODAK</name>
<feature type="region of interest" description="Disordered" evidence="1">
    <location>
        <begin position="646"/>
        <end position="693"/>
    </location>
</feature>
<gene>
    <name evidence="3" type="ORF">SODALDRAFT_378548</name>
</gene>
<keyword evidence="2" id="KW-1133">Transmembrane helix</keyword>
<feature type="compositionally biased region" description="Low complexity" evidence="1">
    <location>
        <begin position="107"/>
        <end position="143"/>
    </location>
</feature>
<protein>
    <recommendedName>
        <fullName evidence="5">LysM domain-containing protein</fullName>
    </recommendedName>
</protein>
<dbReference type="STRING" id="1314773.A0A3N2PYD9"/>
<dbReference type="GeneID" id="39583469"/>
<evidence type="ECO:0000313" key="4">
    <source>
        <dbReference type="Proteomes" id="UP000272025"/>
    </source>
</evidence>
<feature type="region of interest" description="Disordered" evidence="1">
    <location>
        <begin position="344"/>
        <end position="401"/>
    </location>
</feature>
<evidence type="ECO:0000256" key="2">
    <source>
        <dbReference type="SAM" id="Phobius"/>
    </source>
</evidence>
<feature type="region of interest" description="Disordered" evidence="1">
    <location>
        <begin position="74"/>
        <end position="158"/>
    </location>
</feature>
<keyword evidence="2" id="KW-0472">Membrane</keyword>
<feature type="region of interest" description="Disordered" evidence="1">
    <location>
        <begin position="189"/>
        <end position="212"/>
    </location>
</feature>
<dbReference type="InterPro" id="IPR036779">
    <property type="entry name" value="LysM_dom_sf"/>
</dbReference>
<feature type="compositionally biased region" description="Basic and acidic residues" evidence="1">
    <location>
        <begin position="392"/>
        <end position="401"/>
    </location>
</feature>
<keyword evidence="4" id="KW-1185">Reference proteome</keyword>